<organism evidence="1 2">
    <name type="scientific">Microseira wollei NIES-4236</name>
    <dbReference type="NCBI Taxonomy" id="2530354"/>
    <lineage>
        <taxon>Bacteria</taxon>
        <taxon>Bacillati</taxon>
        <taxon>Cyanobacteriota</taxon>
        <taxon>Cyanophyceae</taxon>
        <taxon>Oscillatoriophycideae</taxon>
        <taxon>Aerosakkonematales</taxon>
        <taxon>Aerosakkonemataceae</taxon>
        <taxon>Microseira</taxon>
    </lineage>
</organism>
<proteinExistence type="predicted"/>
<dbReference type="Proteomes" id="UP001050975">
    <property type="component" value="Unassembled WGS sequence"/>
</dbReference>
<gene>
    <name evidence="1" type="ORF">MiSe_86740</name>
</gene>
<dbReference type="AlphaFoldDB" id="A0AAV3XNE8"/>
<accession>A0AAV3XNE8</accession>
<keyword evidence="2" id="KW-1185">Reference proteome</keyword>
<dbReference type="EMBL" id="BLAY01000261">
    <property type="protein sequence ID" value="GET43848.1"/>
    <property type="molecule type" value="Genomic_DNA"/>
</dbReference>
<evidence type="ECO:0000313" key="1">
    <source>
        <dbReference type="EMBL" id="GET43848.1"/>
    </source>
</evidence>
<evidence type="ECO:0000313" key="2">
    <source>
        <dbReference type="Proteomes" id="UP001050975"/>
    </source>
</evidence>
<sequence length="67" mass="7228">MGIAALGDISLLRAGKGCPFLAALSHPTLFLGTLNGCDQNLLVMNQTRTTPYQLIMTTILPDNPVWK</sequence>
<name>A0AAV3XNE8_9CYAN</name>
<comment type="caution">
    <text evidence="1">The sequence shown here is derived from an EMBL/GenBank/DDBJ whole genome shotgun (WGS) entry which is preliminary data.</text>
</comment>
<reference evidence="1" key="1">
    <citation type="submission" date="2019-10" db="EMBL/GenBank/DDBJ databases">
        <title>Draft genome sequece of Microseira wollei NIES-4236.</title>
        <authorList>
            <person name="Yamaguchi H."/>
            <person name="Suzuki S."/>
            <person name="Kawachi M."/>
        </authorList>
    </citation>
    <scope>NUCLEOTIDE SEQUENCE</scope>
    <source>
        <strain evidence="1">NIES-4236</strain>
    </source>
</reference>
<protein>
    <submittedName>
        <fullName evidence="1">Uncharacterized protein</fullName>
    </submittedName>
</protein>